<keyword evidence="3" id="KW-1185">Reference proteome</keyword>
<sequence length="104" mass="11649">MASPATTPKNETNNLFILQDQSQTPDAKQHARLYTMPVIRLWAKVYKVLCGTILSVSALSFPVVTYFCSHLELICEANLKKPETLGMCGFEVMLAQEKRFLGNP</sequence>
<evidence type="ECO:0000313" key="3">
    <source>
        <dbReference type="Proteomes" id="UP000505210"/>
    </source>
</evidence>
<proteinExistence type="predicted"/>
<keyword evidence="1" id="KW-0812">Transmembrane</keyword>
<accession>A0A6M8B4X0</accession>
<dbReference type="EMBL" id="CP053661">
    <property type="protein sequence ID" value="QKD81488.1"/>
    <property type="molecule type" value="Genomic_DNA"/>
</dbReference>
<protein>
    <submittedName>
        <fullName evidence="2">Uncharacterized protein</fullName>
    </submittedName>
</protein>
<reference evidence="2 3" key="1">
    <citation type="submission" date="2020-05" db="EMBL/GenBank/DDBJ databases">
        <title>Complete genome sequence of of a novel Thermoleptolyngbya strain isolated from hot springs of Ganzi, Sichuan China.</title>
        <authorList>
            <person name="Tang J."/>
            <person name="Daroch M."/>
            <person name="Li L."/>
            <person name="Waleron K."/>
            <person name="Waleron M."/>
            <person name="Waleron M."/>
        </authorList>
    </citation>
    <scope>NUCLEOTIDE SEQUENCE [LARGE SCALE GENOMIC DNA]</scope>
    <source>
        <strain evidence="2 3">PKUAC-SCTA183</strain>
    </source>
</reference>
<feature type="transmembrane region" description="Helical" evidence="1">
    <location>
        <begin position="45"/>
        <end position="67"/>
    </location>
</feature>
<evidence type="ECO:0000256" key="1">
    <source>
        <dbReference type="SAM" id="Phobius"/>
    </source>
</evidence>
<name>A0A6M8B4X0_9CYAN</name>
<dbReference type="AlphaFoldDB" id="A0A6M8B4X0"/>
<gene>
    <name evidence="2" type="ORF">HPC62_04195</name>
</gene>
<organism evidence="2 3">
    <name type="scientific">Thermoleptolyngbya sichuanensis A183</name>
    <dbReference type="NCBI Taxonomy" id="2737172"/>
    <lineage>
        <taxon>Bacteria</taxon>
        <taxon>Bacillati</taxon>
        <taxon>Cyanobacteriota</taxon>
        <taxon>Cyanophyceae</taxon>
        <taxon>Oculatellales</taxon>
        <taxon>Oculatellaceae</taxon>
        <taxon>Thermoleptolyngbya</taxon>
        <taxon>Thermoleptolyngbya sichuanensis</taxon>
    </lineage>
</organism>
<dbReference type="Proteomes" id="UP000505210">
    <property type="component" value="Chromosome"/>
</dbReference>
<evidence type="ECO:0000313" key="2">
    <source>
        <dbReference type="EMBL" id="QKD81488.1"/>
    </source>
</evidence>
<keyword evidence="1" id="KW-1133">Transmembrane helix</keyword>
<keyword evidence="1" id="KW-0472">Membrane</keyword>
<dbReference type="RefSeq" id="WP_172353886.1">
    <property type="nucleotide sequence ID" value="NZ_CP053661.1"/>
</dbReference>
<dbReference type="KEGG" id="theu:HPC62_04195"/>